<accession>A0AAP6ZXJ0</accession>
<dbReference type="EMBL" id="JABFOR010000017">
    <property type="protein sequence ID" value="NOJ71793.1"/>
    <property type="molecule type" value="Genomic_DNA"/>
</dbReference>
<evidence type="ECO:0000256" key="2">
    <source>
        <dbReference type="SAM" id="SignalP"/>
    </source>
</evidence>
<dbReference type="InterPro" id="IPR006584">
    <property type="entry name" value="Cellulose-bd_IV"/>
</dbReference>
<dbReference type="Gene3D" id="2.160.20.10">
    <property type="entry name" value="Single-stranded right-handed beta-helix, Pectin lyase-like"/>
    <property type="match status" value="1"/>
</dbReference>
<dbReference type="CDD" id="cd14490">
    <property type="entry name" value="CBM6-CBM35-CBM36_like_1"/>
    <property type="match status" value="1"/>
</dbReference>
<dbReference type="RefSeq" id="WP_171417277.1">
    <property type="nucleotide sequence ID" value="NZ_JABFOR010000017.1"/>
</dbReference>
<dbReference type="GO" id="GO:0030246">
    <property type="term" value="F:carbohydrate binding"/>
    <property type="evidence" value="ECO:0007669"/>
    <property type="project" value="InterPro"/>
</dbReference>
<organism evidence="5 6">
    <name type="scientific">Paenibacillus alvei</name>
    <name type="common">Bacillus alvei</name>
    <dbReference type="NCBI Taxonomy" id="44250"/>
    <lineage>
        <taxon>Bacteria</taxon>
        <taxon>Bacillati</taxon>
        <taxon>Bacillota</taxon>
        <taxon>Bacilli</taxon>
        <taxon>Bacillales</taxon>
        <taxon>Paenibacillaceae</taxon>
        <taxon>Paenibacillus</taxon>
    </lineage>
</organism>
<proteinExistence type="predicted"/>
<keyword evidence="1 2" id="KW-0732">Signal</keyword>
<dbReference type="PANTHER" id="PTHR43863:SF2">
    <property type="entry name" value="MALTASE-GLUCOAMYLASE"/>
    <property type="match status" value="1"/>
</dbReference>
<protein>
    <submittedName>
        <fullName evidence="5">Carbohydrate-binding protein</fullName>
    </submittedName>
</protein>
<dbReference type="SMART" id="SM00710">
    <property type="entry name" value="PbH1"/>
    <property type="match status" value="5"/>
</dbReference>
<evidence type="ECO:0000259" key="3">
    <source>
        <dbReference type="PROSITE" id="PS50022"/>
    </source>
</evidence>
<sequence>MQARLQKNSTGLILLLIVSLLLTQLSLGSSPVHASSNLAAGKPVSASSHNDNYSAANTVDSESSTYWESANNAYPQWLRVDLGNVSKIGQVVLRLPESWGQRAQTLSVLGSVDDASYTTLVASASYSFDPASGNMVTINFPTASARYVKLNFTANTGWIAAQLSELEVFAASSGAYEAENAQLTGGAKVNTDHTGYTGTGFVDGYWNQGAATQFMVNVDRAGVYSANLIYGNASGGDQTVSLYVNGTKMKQTTLSNLANWDTWSTKSEIVKLNAGANTIAYKYDPTDSGNINLDALQIASASSPPRSALSTIEAESFDQQSGIQTESSSEGGLNIGFIENDDYTAYYNIDFGSGVSKFEARVASNGDGGHIEIRLGSLTGTLAAACAVEPTGGWQTWTTKSCSINPISGVHDVYLIFKGSGAGLFNLNWFKFSNNSVVPSKGATMPYDMYEAEEGEVGGGAVIVGPNRKIGDLAGEASGRKAVTLNSTGSFIQFKTRTSTNTLVARFSIPDAPNGGGLNNTLNIYVNGTFAKSIDLTSKYSWLYGDEASPGNSPSAGAPRFIYDEANVMFDHTIPAGSTIKLQKDPSNTTTYAIDFISLEQVSPLANPDPSKYVTPANTTHQAVQHALDQVRMDPTGNLIGVYLPAGTYKTGGKFQVHGKPVKVIGAGPWYTRFVAPSNQSNTDIGFNVVASANGSTFANFSYFGNYNIREDGPGKVFAFNDVANMTIDNIWVEHQMCMFWGQNVDNTVIKNSRIRNVFADAVNFTNGSTNNLVTNNEARSTGDDSFALFNAVDTGTSEDNQGNVYEKLTSLLTWRASGLAVYGGYNNTFRNIYIADTLAYSGITVSSLDFGFAFRGFGTSPTNIEHVSLIRTGGHFWGNQTFPALWLFSASKEFRGIRINDVEIIDPTYHGIMFQTNYVGATPQFPITDTILSNIKISGVRKSGDSFDAKSGFGVWANQPIGSATFNNLQFANMDPGTTPINNPTSTFTIQVNP</sequence>
<dbReference type="Pfam" id="PF22816">
    <property type="entry name" value="CatAgl_D2"/>
    <property type="match status" value="1"/>
</dbReference>
<dbReference type="SMART" id="SM00606">
    <property type="entry name" value="CBD_IV"/>
    <property type="match status" value="1"/>
</dbReference>
<dbReference type="SMART" id="SM00231">
    <property type="entry name" value="FA58C"/>
    <property type="match status" value="1"/>
</dbReference>
<dbReference type="InterPro" id="IPR011050">
    <property type="entry name" value="Pectin_lyase_fold/virulence"/>
</dbReference>
<dbReference type="Pfam" id="PF03422">
    <property type="entry name" value="CBM_6"/>
    <property type="match status" value="1"/>
</dbReference>
<dbReference type="InterPro" id="IPR051816">
    <property type="entry name" value="Glycosyl_Hydrolase_31"/>
</dbReference>
<name>A0AAP6ZXJ0_PAEAL</name>
<dbReference type="InterPro" id="IPR008979">
    <property type="entry name" value="Galactose-bd-like_sf"/>
</dbReference>
<dbReference type="InterPro" id="IPR005084">
    <property type="entry name" value="CBM6"/>
</dbReference>
<comment type="caution">
    <text evidence="5">The sequence shown here is derived from an EMBL/GenBank/DDBJ whole genome shotgun (WGS) entry which is preliminary data.</text>
</comment>
<dbReference type="Pfam" id="PF00754">
    <property type="entry name" value="F5_F8_type_C"/>
    <property type="match status" value="1"/>
</dbReference>
<dbReference type="Gene3D" id="2.60.120.260">
    <property type="entry name" value="Galactose-binding domain-like"/>
    <property type="match status" value="4"/>
</dbReference>
<dbReference type="CDD" id="cd04083">
    <property type="entry name" value="CBM35_Lmo2446-like"/>
    <property type="match status" value="1"/>
</dbReference>
<dbReference type="AlphaFoldDB" id="A0AAP6ZXJ0"/>
<dbReference type="PROSITE" id="PS50022">
    <property type="entry name" value="FA58C_3"/>
    <property type="match status" value="1"/>
</dbReference>
<dbReference type="InterPro" id="IPR000421">
    <property type="entry name" value="FA58C"/>
</dbReference>
<feature type="signal peptide" evidence="2">
    <location>
        <begin position="1"/>
        <end position="34"/>
    </location>
</feature>
<feature type="domain" description="CBM6" evidence="4">
    <location>
        <begin position="174"/>
        <end position="299"/>
    </location>
</feature>
<dbReference type="InterPro" id="IPR012334">
    <property type="entry name" value="Pectin_lyas_fold"/>
</dbReference>
<dbReference type="PROSITE" id="PS51175">
    <property type="entry name" value="CBM6"/>
    <property type="match status" value="2"/>
</dbReference>
<reference evidence="5 6" key="1">
    <citation type="submission" date="2020-05" db="EMBL/GenBank/DDBJ databases">
        <title>Whole genome sequencing and identification of novel metabolites from Paenibacillus alvei strain JR949.</title>
        <authorList>
            <person name="Rajendhran J."/>
            <person name="Sree Pranav P."/>
            <person name="Mahalakshmi B."/>
            <person name="Karthikeyan R."/>
        </authorList>
    </citation>
    <scope>NUCLEOTIDE SEQUENCE [LARGE SCALE GENOMIC DNA]</scope>
    <source>
        <strain evidence="5 6">JR949</strain>
    </source>
</reference>
<evidence type="ECO:0000313" key="5">
    <source>
        <dbReference type="EMBL" id="NOJ71793.1"/>
    </source>
</evidence>
<dbReference type="Pfam" id="PF22815">
    <property type="entry name" value="CatAgl_D1"/>
    <property type="match status" value="1"/>
</dbReference>
<evidence type="ECO:0000313" key="6">
    <source>
        <dbReference type="Proteomes" id="UP000552038"/>
    </source>
</evidence>
<dbReference type="CDD" id="cd04084">
    <property type="entry name" value="CBM6_xylanase-like"/>
    <property type="match status" value="1"/>
</dbReference>
<feature type="chain" id="PRO_5042959733" evidence="2">
    <location>
        <begin position="35"/>
        <end position="995"/>
    </location>
</feature>
<evidence type="ECO:0000256" key="1">
    <source>
        <dbReference type="ARBA" id="ARBA00022729"/>
    </source>
</evidence>
<dbReference type="SUPFAM" id="SSF51126">
    <property type="entry name" value="Pectin lyase-like"/>
    <property type="match status" value="1"/>
</dbReference>
<dbReference type="InterPro" id="IPR006626">
    <property type="entry name" value="PbH1"/>
</dbReference>
<dbReference type="SUPFAM" id="SSF49785">
    <property type="entry name" value="Galactose-binding domain-like"/>
    <property type="match status" value="3"/>
</dbReference>
<evidence type="ECO:0000259" key="4">
    <source>
        <dbReference type="PROSITE" id="PS51175"/>
    </source>
</evidence>
<dbReference type="InterPro" id="IPR033801">
    <property type="entry name" value="CBM6-CBM35-CBM36-like_1"/>
</dbReference>
<dbReference type="PANTHER" id="PTHR43863">
    <property type="entry name" value="HYDROLASE, PUTATIVE (AFU_ORTHOLOGUE AFUA_1G03140)-RELATED"/>
    <property type="match status" value="1"/>
</dbReference>
<dbReference type="Proteomes" id="UP000552038">
    <property type="component" value="Unassembled WGS sequence"/>
</dbReference>
<dbReference type="Pfam" id="PF16990">
    <property type="entry name" value="CBM_35"/>
    <property type="match status" value="1"/>
</dbReference>
<dbReference type="InterPro" id="IPR055149">
    <property type="entry name" value="Agl_cat_D2"/>
</dbReference>
<feature type="domain" description="F5/8 type C" evidence="3">
    <location>
        <begin position="20"/>
        <end position="171"/>
    </location>
</feature>
<feature type="domain" description="CBM6" evidence="4">
    <location>
        <begin position="310"/>
        <end position="433"/>
    </location>
</feature>
<gene>
    <name evidence="5" type="ORF">HMI46_14650</name>
</gene>